<keyword evidence="2" id="KW-0732">Signal</keyword>
<feature type="signal peptide" evidence="2">
    <location>
        <begin position="1"/>
        <end position="19"/>
    </location>
</feature>
<gene>
    <name evidence="3" type="ORF">LSP00402_LOCUS7832</name>
</gene>
<evidence type="ECO:0000313" key="3">
    <source>
        <dbReference type="EMBL" id="CAD9759781.1"/>
    </source>
</evidence>
<feature type="compositionally biased region" description="Basic and acidic residues" evidence="1">
    <location>
        <begin position="89"/>
        <end position="98"/>
    </location>
</feature>
<feature type="chain" id="PRO_5030823555" evidence="2">
    <location>
        <begin position="20"/>
        <end position="145"/>
    </location>
</feature>
<protein>
    <submittedName>
        <fullName evidence="3">Uncharacterized protein</fullName>
    </submittedName>
</protein>
<organism evidence="3">
    <name type="scientific">Lotharella oceanica</name>
    <dbReference type="NCBI Taxonomy" id="641309"/>
    <lineage>
        <taxon>Eukaryota</taxon>
        <taxon>Sar</taxon>
        <taxon>Rhizaria</taxon>
        <taxon>Cercozoa</taxon>
        <taxon>Chlorarachniophyceae</taxon>
        <taxon>Lotharella</taxon>
    </lineage>
</organism>
<dbReference type="EMBL" id="HBHP01012620">
    <property type="protein sequence ID" value="CAD9759781.1"/>
    <property type="molecule type" value="Transcribed_RNA"/>
</dbReference>
<reference evidence="3" key="1">
    <citation type="submission" date="2021-01" db="EMBL/GenBank/DDBJ databases">
        <authorList>
            <person name="Corre E."/>
            <person name="Pelletier E."/>
            <person name="Niang G."/>
            <person name="Scheremetjew M."/>
            <person name="Finn R."/>
            <person name="Kale V."/>
            <person name="Holt S."/>
            <person name="Cochrane G."/>
            <person name="Meng A."/>
            <person name="Brown T."/>
            <person name="Cohen L."/>
        </authorList>
    </citation>
    <scope>NUCLEOTIDE SEQUENCE</scope>
    <source>
        <strain evidence="3">CCMP622</strain>
    </source>
</reference>
<dbReference type="AlphaFoldDB" id="A0A7S2X9V0"/>
<name>A0A7S2X9V0_9EUKA</name>
<accession>A0A7S2X9V0</accession>
<proteinExistence type="predicted"/>
<feature type="region of interest" description="Disordered" evidence="1">
    <location>
        <begin position="67"/>
        <end position="98"/>
    </location>
</feature>
<evidence type="ECO:0000256" key="1">
    <source>
        <dbReference type="SAM" id="MobiDB-lite"/>
    </source>
</evidence>
<sequence length="145" mass="16489">MAPILVVYFLLHLVPGSCGLKAQASDETQSLLQPEPQVLAEHENSKEPFWMDGDPWEKKNVSESFRSDDVMSHPAYRGEQQDTTGESGYQREENKPSWEDWIQGKRISPWMVLRILPVLGSQVSPLCADDPKKKSSKREMAIDVF</sequence>
<evidence type="ECO:0000256" key="2">
    <source>
        <dbReference type="SAM" id="SignalP"/>
    </source>
</evidence>